<protein>
    <submittedName>
        <fullName evidence="2">Hypothetical_protein</fullName>
    </submittedName>
</protein>
<dbReference type="EMBL" id="CATOUU010000938">
    <property type="protein sequence ID" value="CAI9961283.1"/>
    <property type="molecule type" value="Genomic_DNA"/>
</dbReference>
<reference evidence="1" key="1">
    <citation type="submission" date="2023-06" db="EMBL/GenBank/DDBJ databases">
        <authorList>
            <person name="Kurt Z."/>
        </authorList>
    </citation>
    <scope>NUCLEOTIDE SEQUENCE</scope>
</reference>
<keyword evidence="3" id="KW-1185">Reference proteome</keyword>
<dbReference type="AlphaFoldDB" id="A0AA86QN28"/>
<comment type="caution">
    <text evidence="1">The sequence shown here is derived from an EMBL/GenBank/DDBJ whole genome shotgun (WGS) entry which is preliminary data.</text>
</comment>
<proteinExistence type="predicted"/>
<evidence type="ECO:0000313" key="1">
    <source>
        <dbReference type="EMBL" id="CAI9961283.1"/>
    </source>
</evidence>
<reference evidence="2 3" key="2">
    <citation type="submission" date="2024-07" db="EMBL/GenBank/DDBJ databases">
        <authorList>
            <person name="Akdeniz Z."/>
        </authorList>
    </citation>
    <scope>NUCLEOTIDE SEQUENCE [LARGE SCALE GENOMIC DNA]</scope>
</reference>
<dbReference type="EMBL" id="CAXDID020000243">
    <property type="protein sequence ID" value="CAL6063079.1"/>
    <property type="molecule type" value="Genomic_DNA"/>
</dbReference>
<organism evidence="1">
    <name type="scientific">Hexamita inflata</name>
    <dbReference type="NCBI Taxonomy" id="28002"/>
    <lineage>
        <taxon>Eukaryota</taxon>
        <taxon>Metamonada</taxon>
        <taxon>Diplomonadida</taxon>
        <taxon>Hexamitidae</taxon>
        <taxon>Hexamitinae</taxon>
        <taxon>Hexamita</taxon>
    </lineage>
</organism>
<dbReference type="Proteomes" id="UP001642409">
    <property type="component" value="Unassembled WGS sequence"/>
</dbReference>
<name>A0AA86QN28_9EUKA</name>
<evidence type="ECO:0000313" key="2">
    <source>
        <dbReference type="EMBL" id="CAL6063079.1"/>
    </source>
</evidence>
<evidence type="ECO:0000313" key="3">
    <source>
        <dbReference type="Proteomes" id="UP001642409"/>
    </source>
</evidence>
<accession>A0AA86QN28</accession>
<gene>
    <name evidence="1" type="ORF">HINF_LOCUS48928</name>
    <name evidence="2" type="ORF">HINF_LOCUS50644</name>
</gene>
<sequence>MFRVPSCRVGQMCKFAAVIGCPGCELQNRVTQYIQYFLETQFDFRSAVETYETTRGRHTAVFNRGKAVGALGQNRNAVPHVRPARCKQFSEYLALSLRIQLAPLPRSAASAPIMASVLITRRTGCLGGGICDDRIRSAQTYLPNSEVGSISGLALAVVTWALRAPCLSDALRDAHWARHRRSLRLAEAKNGRRRKTCSCTRNEGRSQYCLQASVCIAAV</sequence>